<dbReference type="GeneID" id="89970672"/>
<evidence type="ECO:0008006" key="7">
    <source>
        <dbReference type="Google" id="ProtNLM"/>
    </source>
</evidence>
<sequence length="1157" mass="128735">MSFGFGVGDFIVVCDLVKKVRGRFVRAPAQAAALHDDDRHSSYKTSLNEEQRSRLDSISQGCQKTLQQLDDRLKDYQKADNIKGISGQARRALRRFDLDTGEAHQLRSLILAHLGFFNAFLAELNREVVAQFNSRHENQLLLEEQAKILDWLTPTDYAAQQNDIFSVHQNGTGQWLLESAEFQHVVSGGGKTLFLRGMPGAGKTLLMSNVIHHLQAKFMTEENIGIAYLYCNFRRNEEQTALHVCTNLLKQLVRVRGAIPESVKDMHSRHGKVQTRPTLEEIVTTLCAVIRELTKCIFIIDALDELDFKNARQLLPKMFEIQADTAMKLIASSREYPEICKSFAACDSLQIRATEDDITNFLEGHMYQLPNYVSKRPDLQDAVKSGIIEAADGMFLLVALHINSLIGKPSPKALKRTLEQLPKGLSSLDITYDKAMGRISSQLPEQYELAKQALSWITYAKRRLSALQLRHALAVEPGETSLDEDNLPDVDDIVSACAGLVVMDEESGIVRLVHYTTQDYFKRTKQRWFPYAEDNIAQACNTYLSFDDFKSGPCQQPNKMLHDLLPEDKDTLEDDYEDRLTRSPLFEYAALHWATHLNAVSSSFQSLVPAFIANAGQMSAIAQVRLSHDPRLSYRSSTYTIRNIIDRQAKDNIVHVEDSRSRTYNDVFKQTICANQMDVLHFAAWSGARHVVKALLDSRHRVDVTDWWGQTPLSWASQMGHDDIVKLLLEHGTNIHAADKQLRTALIHAILRGNQSTVMLLLDNGARVATIDHHKLSPLSYAVRMGTATFVSLLLAHGANPNGPDLKVKVPIASRHPLSASRHHITPLSIAAEWGDDEIVALLLARPEILVNLTGETGRTALSHAAGAGHPSTCTLLLSRADVQVDHADPWGRTPLSYAAQHGNAEVVNLLLQSCRGSINSRDSYGRTPLSYAAKVSTNGFVFHGHDSLSRSSAVMALLADDRVDPNTRDIQGRTPLSHASSGARKPISCDIVKQFLADERIDPDSRDDTGRTPLSWAADARSGLLFAADDGDDDVDGDDYSGAEVVELLLADERVDPNSQDSEGRTPLTWALMRSKNDISIPIVQALLGHERIDPMRQDKKGMTPLDHAAALCMKAAITALRPHYPQDYVVVNPISEVSSKRDDELEHRFAITDVS</sequence>
<evidence type="ECO:0000256" key="2">
    <source>
        <dbReference type="PROSITE-ProRule" id="PRU00023"/>
    </source>
</evidence>
<dbReference type="Pfam" id="PF22939">
    <property type="entry name" value="WHD_GPIID"/>
    <property type="match status" value="1"/>
</dbReference>
<comment type="caution">
    <text evidence="5">The sequence shown here is derived from an EMBL/GenBank/DDBJ whole genome shotgun (WGS) entry which is preliminary data.</text>
</comment>
<dbReference type="Gene3D" id="1.25.40.20">
    <property type="entry name" value="Ankyrin repeat-containing domain"/>
    <property type="match status" value="3"/>
</dbReference>
<keyword evidence="1" id="KW-0677">Repeat</keyword>
<dbReference type="PANTHER" id="PTHR10039:SF15">
    <property type="entry name" value="NACHT DOMAIN-CONTAINING PROTEIN"/>
    <property type="match status" value="1"/>
</dbReference>
<feature type="domain" description="Nephrocystin 3-like N-terminal" evidence="4">
    <location>
        <begin position="171"/>
        <end position="334"/>
    </location>
</feature>
<name>A0AAV9N9V0_9EURO</name>
<dbReference type="InterPro" id="IPR036770">
    <property type="entry name" value="Ankyrin_rpt-contain_sf"/>
</dbReference>
<feature type="repeat" description="ANK" evidence="2">
    <location>
        <begin position="891"/>
        <end position="913"/>
    </location>
</feature>
<dbReference type="Pfam" id="PF24883">
    <property type="entry name" value="NPHP3_N"/>
    <property type="match status" value="1"/>
</dbReference>
<keyword evidence="6" id="KW-1185">Reference proteome</keyword>
<gene>
    <name evidence="5" type="ORF">LTR84_002464</name>
</gene>
<dbReference type="SMART" id="SM00248">
    <property type="entry name" value="ANK"/>
    <property type="match status" value="11"/>
</dbReference>
<accession>A0AAV9N9V0</accession>
<dbReference type="InterPro" id="IPR002110">
    <property type="entry name" value="Ankyrin_rpt"/>
</dbReference>
<dbReference type="SUPFAM" id="SSF52540">
    <property type="entry name" value="P-loop containing nucleoside triphosphate hydrolases"/>
    <property type="match status" value="1"/>
</dbReference>
<dbReference type="InterPro" id="IPR054471">
    <property type="entry name" value="GPIID_WHD"/>
</dbReference>
<dbReference type="PROSITE" id="PS50297">
    <property type="entry name" value="ANK_REP_REGION"/>
    <property type="match status" value="3"/>
</dbReference>
<evidence type="ECO:0000313" key="6">
    <source>
        <dbReference type="Proteomes" id="UP001358417"/>
    </source>
</evidence>
<dbReference type="Pfam" id="PF12796">
    <property type="entry name" value="Ank_2"/>
    <property type="match status" value="4"/>
</dbReference>
<feature type="repeat" description="ANK" evidence="2">
    <location>
        <begin position="708"/>
        <end position="740"/>
    </location>
</feature>
<reference evidence="5 6" key="1">
    <citation type="submission" date="2023-08" db="EMBL/GenBank/DDBJ databases">
        <title>Black Yeasts Isolated from many extreme environments.</title>
        <authorList>
            <person name="Coleine C."/>
            <person name="Stajich J.E."/>
            <person name="Selbmann L."/>
        </authorList>
    </citation>
    <scope>NUCLEOTIDE SEQUENCE [LARGE SCALE GENOMIC DNA]</scope>
    <source>
        <strain evidence="5 6">CCFEE 5792</strain>
    </source>
</reference>
<feature type="repeat" description="ANK" evidence="2">
    <location>
        <begin position="774"/>
        <end position="806"/>
    </location>
</feature>
<organism evidence="5 6">
    <name type="scientific">Exophiala bonariae</name>
    <dbReference type="NCBI Taxonomy" id="1690606"/>
    <lineage>
        <taxon>Eukaryota</taxon>
        <taxon>Fungi</taxon>
        <taxon>Dikarya</taxon>
        <taxon>Ascomycota</taxon>
        <taxon>Pezizomycotina</taxon>
        <taxon>Eurotiomycetes</taxon>
        <taxon>Chaetothyriomycetidae</taxon>
        <taxon>Chaetothyriales</taxon>
        <taxon>Herpotrichiellaceae</taxon>
        <taxon>Exophiala</taxon>
    </lineage>
</organism>
<evidence type="ECO:0000259" key="3">
    <source>
        <dbReference type="Pfam" id="PF22939"/>
    </source>
</evidence>
<feature type="repeat" description="ANK" evidence="2">
    <location>
        <begin position="741"/>
        <end position="773"/>
    </location>
</feature>
<dbReference type="AlphaFoldDB" id="A0AAV9N9V0"/>
<dbReference type="SUPFAM" id="SSF48403">
    <property type="entry name" value="Ankyrin repeat"/>
    <property type="match status" value="2"/>
</dbReference>
<dbReference type="PANTHER" id="PTHR10039">
    <property type="entry name" value="AMELOGENIN"/>
    <property type="match status" value="1"/>
</dbReference>
<dbReference type="Gene3D" id="3.40.50.300">
    <property type="entry name" value="P-loop containing nucleotide triphosphate hydrolases"/>
    <property type="match status" value="1"/>
</dbReference>
<keyword evidence="2" id="KW-0040">ANK repeat</keyword>
<dbReference type="InterPro" id="IPR056884">
    <property type="entry name" value="NPHP3-like_N"/>
</dbReference>
<feature type="domain" description="GPI inositol-deacylase winged helix" evidence="3">
    <location>
        <begin position="448"/>
        <end position="522"/>
    </location>
</feature>
<protein>
    <recommendedName>
        <fullName evidence="7">NACHT domain-containing protein</fullName>
    </recommendedName>
</protein>
<evidence type="ECO:0000256" key="1">
    <source>
        <dbReference type="ARBA" id="ARBA00022737"/>
    </source>
</evidence>
<dbReference type="InterPro" id="IPR027417">
    <property type="entry name" value="P-loop_NTPase"/>
</dbReference>
<dbReference type="Proteomes" id="UP001358417">
    <property type="component" value="Unassembled WGS sequence"/>
</dbReference>
<dbReference type="EMBL" id="JAVRRD010000013">
    <property type="protein sequence ID" value="KAK5052599.1"/>
    <property type="molecule type" value="Genomic_DNA"/>
</dbReference>
<evidence type="ECO:0000313" key="5">
    <source>
        <dbReference type="EMBL" id="KAK5052599.1"/>
    </source>
</evidence>
<evidence type="ECO:0000259" key="4">
    <source>
        <dbReference type="Pfam" id="PF24883"/>
    </source>
</evidence>
<proteinExistence type="predicted"/>
<dbReference type="RefSeq" id="XP_064706299.1">
    <property type="nucleotide sequence ID" value="XM_064846074.1"/>
</dbReference>
<dbReference type="PROSITE" id="PS50088">
    <property type="entry name" value="ANK_REPEAT"/>
    <property type="match status" value="4"/>
</dbReference>